<dbReference type="Pfam" id="PF00440">
    <property type="entry name" value="TetR_N"/>
    <property type="match status" value="1"/>
</dbReference>
<dbReference type="AlphaFoldDB" id="A0A1M5SFI4"/>
<sequence length="207" mass="21587">MTAPLRRDAERNRQRILESARRLVAETGLAASHDDIARAAGVGVGTVYRRFPRKADLLDALFGAQVAEVAALAEAARTEPDAWAALTGFLGEVLRRQAADRGLRELLTGSPHAGELARSARERIAPTVADLVRRAQEEGRMRPDAEVGDVALVPLMAGAVLAAAPGDPDLAQRALATALAGLAAGEDRDPLPGSAPDAAGIERLLGG</sequence>
<dbReference type="InterPro" id="IPR049445">
    <property type="entry name" value="TetR_SbtR-like_C"/>
</dbReference>
<dbReference type="PANTHER" id="PTHR30055">
    <property type="entry name" value="HTH-TYPE TRANSCRIPTIONAL REGULATOR RUTR"/>
    <property type="match status" value="1"/>
</dbReference>
<feature type="DNA-binding region" description="H-T-H motif" evidence="4">
    <location>
        <begin position="32"/>
        <end position="51"/>
    </location>
</feature>
<dbReference type="RefSeq" id="WP_073422752.1">
    <property type="nucleotide sequence ID" value="NZ_FQVX01000009.1"/>
</dbReference>
<dbReference type="Gene3D" id="1.10.357.10">
    <property type="entry name" value="Tetracycline Repressor, domain 2"/>
    <property type="match status" value="1"/>
</dbReference>
<dbReference type="Proteomes" id="UP000184471">
    <property type="component" value="Unassembled WGS sequence"/>
</dbReference>
<dbReference type="InterPro" id="IPR050109">
    <property type="entry name" value="HTH-type_TetR-like_transc_reg"/>
</dbReference>
<keyword evidence="8" id="KW-1185">Reference proteome</keyword>
<dbReference type="InterPro" id="IPR036271">
    <property type="entry name" value="Tet_transcr_reg_TetR-rel_C_sf"/>
</dbReference>
<dbReference type="OrthoDB" id="3382616at2"/>
<dbReference type="EMBL" id="FQVX01000009">
    <property type="protein sequence ID" value="SHH37304.1"/>
    <property type="molecule type" value="Genomic_DNA"/>
</dbReference>
<evidence type="ECO:0000256" key="1">
    <source>
        <dbReference type="ARBA" id="ARBA00023015"/>
    </source>
</evidence>
<evidence type="ECO:0000256" key="3">
    <source>
        <dbReference type="ARBA" id="ARBA00023163"/>
    </source>
</evidence>
<dbReference type="InterPro" id="IPR009057">
    <property type="entry name" value="Homeodomain-like_sf"/>
</dbReference>
<dbReference type="SUPFAM" id="SSF48498">
    <property type="entry name" value="Tetracyclin repressor-like, C-terminal domain"/>
    <property type="match status" value="1"/>
</dbReference>
<name>A0A1M5SFI4_9ACTN</name>
<evidence type="ECO:0000256" key="5">
    <source>
        <dbReference type="SAM" id="MobiDB-lite"/>
    </source>
</evidence>
<dbReference type="Pfam" id="PF21597">
    <property type="entry name" value="TetR_C_43"/>
    <property type="match status" value="1"/>
</dbReference>
<keyword evidence="2 4" id="KW-0238">DNA-binding</keyword>
<proteinExistence type="predicted"/>
<evidence type="ECO:0000256" key="2">
    <source>
        <dbReference type="ARBA" id="ARBA00023125"/>
    </source>
</evidence>
<dbReference type="STRING" id="1070870.SAMN05444351_4645"/>
<keyword evidence="1" id="KW-0805">Transcription regulation</keyword>
<feature type="domain" description="HTH tetR-type" evidence="6">
    <location>
        <begin position="10"/>
        <end position="69"/>
    </location>
</feature>
<dbReference type="InterPro" id="IPR001647">
    <property type="entry name" value="HTH_TetR"/>
</dbReference>
<dbReference type="SUPFAM" id="SSF46689">
    <property type="entry name" value="Homeodomain-like"/>
    <property type="match status" value="1"/>
</dbReference>
<gene>
    <name evidence="7" type="ORF">SAMN05444351_4645</name>
</gene>
<evidence type="ECO:0000313" key="7">
    <source>
        <dbReference type="EMBL" id="SHH37304.1"/>
    </source>
</evidence>
<organism evidence="7 8">
    <name type="scientific">Geodermatophilus nigrescens</name>
    <dbReference type="NCBI Taxonomy" id="1070870"/>
    <lineage>
        <taxon>Bacteria</taxon>
        <taxon>Bacillati</taxon>
        <taxon>Actinomycetota</taxon>
        <taxon>Actinomycetes</taxon>
        <taxon>Geodermatophilales</taxon>
        <taxon>Geodermatophilaceae</taxon>
        <taxon>Geodermatophilus</taxon>
    </lineage>
</organism>
<reference evidence="7 8" key="1">
    <citation type="submission" date="2016-11" db="EMBL/GenBank/DDBJ databases">
        <authorList>
            <person name="Jaros S."/>
            <person name="Januszkiewicz K."/>
            <person name="Wedrychowicz H."/>
        </authorList>
    </citation>
    <scope>NUCLEOTIDE SEQUENCE [LARGE SCALE GENOMIC DNA]</scope>
    <source>
        <strain evidence="7 8">DSM 45408</strain>
    </source>
</reference>
<accession>A0A1M5SFI4</accession>
<evidence type="ECO:0000256" key="4">
    <source>
        <dbReference type="PROSITE-ProRule" id="PRU00335"/>
    </source>
</evidence>
<dbReference type="PANTHER" id="PTHR30055:SF234">
    <property type="entry name" value="HTH-TYPE TRANSCRIPTIONAL REGULATOR BETI"/>
    <property type="match status" value="1"/>
</dbReference>
<dbReference type="GO" id="GO:0000976">
    <property type="term" value="F:transcription cis-regulatory region binding"/>
    <property type="evidence" value="ECO:0007669"/>
    <property type="project" value="TreeGrafter"/>
</dbReference>
<feature type="region of interest" description="Disordered" evidence="5">
    <location>
        <begin position="185"/>
        <end position="207"/>
    </location>
</feature>
<evidence type="ECO:0000313" key="8">
    <source>
        <dbReference type="Proteomes" id="UP000184471"/>
    </source>
</evidence>
<protein>
    <submittedName>
        <fullName evidence="7">Transcriptional regulator, TetR family</fullName>
    </submittedName>
</protein>
<dbReference type="PROSITE" id="PS50977">
    <property type="entry name" value="HTH_TETR_2"/>
    <property type="match status" value="1"/>
</dbReference>
<evidence type="ECO:0000259" key="6">
    <source>
        <dbReference type="PROSITE" id="PS50977"/>
    </source>
</evidence>
<dbReference type="GO" id="GO:0003700">
    <property type="term" value="F:DNA-binding transcription factor activity"/>
    <property type="evidence" value="ECO:0007669"/>
    <property type="project" value="TreeGrafter"/>
</dbReference>
<keyword evidence="3" id="KW-0804">Transcription</keyword>
<dbReference type="PRINTS" id="PR00455">
    <property type="entry name" value="HTHTETR"/>
</dbReference>